<dbReference type="SUPFAM" id="SSF47384">
    <property type="entry name" value="Homodimeric domain of signal transducing histidine kinase"/>
    <property type="match status" value="1"/>
</dbReference>
<evidence type="ECO:0000256" key="4">
    <source>
        <dbReference type="ARBA" id="ARBA00022553"/>
    </source>
</evidence>
<evidence type="ECO:0000256" key="3">
    <source>
        <dbReference type="ARBA" id="ARBA00012438"/>
    </source>
</evidence>
<sequence length="412" mass="45175">MMAQAPGPDDEAARLKEIDELGVLQVVTEPIFQAVAELAAHVCRTPVALVSVLGRDREYFKGRAGVVSEAMERRAAFCPATVTARALVEVPDALADPRFRDDPAVAGEPYVRFYAGAPMISDRGHALGVVCVFDHRPRRLRPEQHRALETLAVCSVGMLELQHHARQAEEVIARLSRLEELKHQFLRTVNHELRTPLTSIRSYLQLIQEGDLDPATEQHFLRVIERNGDRILRLVDDLLLMSSLNARTATFHPARVDLAELARQAVGEISAKDWTGDHSLALEAPRPVAVRADAERIRHVLAQLLDNAVKFTPAKGRITVTVTGDPVPTVEIADTGIGIEPDELERVFDDFYRAPQVEDQAIGGTGIGLPIVRKIMLMHGGDVRIDSHPGAGTRVRLTLPAAPEHDPGPVAG</sequence>
<evidence type="ECO:0000256" key="2">
    <source>
        <dbReference type="ARBA" id="ARBA00004236"/>
    </source>
</evidence>
<feature type="domain" description="Histidine kinase" evidence="8">
    <location>
        <begin position="188"/>
        <end position="403"/>
    </location>
</feature>
<dbReference type="Pfam" id="PF01590">
    <property type="entry name" value="GAF"/>
    <property type="match status" value="1"/>
</dbReference>
<dbReference type="SMART" id="SM00387">
    <property type="entry name" value="HATPase_c"/>
    <property type="match status" value="1"/>
</dbReference>
<dbReference type="SMART" id="SM00388">
    <property type="entry name" value="HisKA"/>
    <property type="match status" value="1"/>
</dbReference>
<dbReference type="EMBL" id="BAAAUT010000055">
    <property type="protein sequence ID" value="GAA3157241.1"/>
    <property type="molecule type" value="Genomic_DNA"/>
</dbReference>
<dbReference type="Pfam" id="PF02518">
    <property type="entry name" value="HATPase_c"/>
    <property type="match status" value="1"/>
</dbReference>
<evidence type="ECO:0000256" key="1">
    <source>
        <dbReference type="ARBA" id="ARBA00000085"/>
    </source>
</evidence>
<evidence type="ECO:0000313" key="10">
    <source>
        <dbReference type="Proteomes" id="UP001500320"/>
    </source>
</evidence>
<dbReference type="Gene3D" id="1.10.287.130">
    <property type="match status" value="1"/>
</dbReference>
<evidence type="ECO:0000313" key="9">
    <source>
        <dbReference type="EMBL" id="GAA3157241.1"/>
    </source>
</evidence>
<comment type="caution">
    <text evidence="9">The sequence shown here is derived from an EMBL/GenBank/DDBJ whole genome shotgun (WGS) entry which is preliminary data.</text>
</comment>
<dbReference type="InterPro" id="IPR003594">
    <property type="entry name" value="HATPase_dom"/>
</dbReference>
<organism evidence="9 10">
    <name type="scientific">Planomonospora alba</name>
    <dbReference type="NCBI Taxonomy" id="161354"/>
    <lineage>
        <taxon>Bacteria</taxon>
        <taxon>Bacillati</taxon>
        <taxon>Actinomycetota</taxon>
        <taxon>Actinomycetes</taxon>
        <taxon>Streptosporangiales</taxon>
        <taxon>Streptosporangiaceae</taxon>
        <taxon>Planomonospora</taxon>
    </lineage>
</organism>
<dbReference type="SUPFAM" id="SSF55874">
    <property type="entry name" value="ATPase domain of HSP90 chaperone/DNA topoisomerase II/histidine kinase"/>
    <property type="match status" value="1"/>
</dbReference>
<dbReference type="InterPro" id="IPR050736">
    <property type="entry name" value="Sensor_HK_Regulatory"/>
</dbReference>
<dbReference type="InterPro" id="IPR004358">
    <property type="entry name" value="Sig_transdc_His_kin-like_C"/>
</dbReference>
<dbReference type="GO" id="GO:0016301">
    <property type="term" value="F:kinase activity"/>
    <property type="evidence" value="ECO:0007669"/>
    <property type="project" value="UniProtKB-KW"/>
</dbReference>
<dbReference type="CDD" id="cd00082">
    <property type="entry name" value="HisKA"/>
    <property type="match status" value="1"/>
</dbReference>
<dbReference type="Proteomes" id="UP001500320">
    <property type="component" value="Unassembled WGS sequence"/>
</dbReference>
<gene>
    <name evidence="9" type="ORF">GCM10010466_55150</name>
</gene>
<evidence type="ECO:0000259" key="8">
    <source>
        <dbReference type="PROSITE" id="PS50109"/>
    </source>
</evidence>
<dbReference type="InterPro" id="IPR005467">
    <property type="entry name" value="His_kinase_dom"/>
</dbReference>
<keyword evidence="6 9" id="KW-0418">Kinase</keyword>
<dbReference type="InterPro" id="IPR003661">
    <property type="entry name" value="HisK_dim/P_dom"/>
</dbReference>
<keyword evidence="7" id="KW-0902">Two-component regulatory system</keyword>
<accession>A0ABP6NSJ4</accession>
<dbReference type="InterPro" id="IPR029016">
    <property type="entry name" value="GAF-like_dom_sf"/>
</dbReference>
<name>A0ABP6NSJ4_9ACTN</name>
<proteinExistence type="predicted"/>
<dbReference type="Gene3D" id="3.30.565.10">
    <property type="entry name" value="Histidine kinase-like ATPase, C-terminal domain"/>
    <property type="match status" value="1"/>
</dbReference>
<dbReference type="Gene3D" id="3.30.450.40">
    <property type="match status" value="1"/>
</dbReference>
<protein>
    <recommendedName>
        <fullName evidence="3">histidine kinase</fullName>
        <ecNumber evidence="3">2.7.13.3</ecNumber>
    </recommendedName>
</protein>
<evidence type="ECO:0000256" key="5">
    <source>
        <dbReference type="ARBA" id="ARBA00022679"/>
    </source>
</evidence>
<dbReference type="PROSITE" id="PS50109">
    <property type="entry name" value="HIS_KIN"/>
    <property type="match status" value="1"/>
</dbReference>
<dbReference type="InterPro" id="IPR003018">
    <property type="entry name" value="GAF"/>
</dbReference>
<dbReference type="InterPro" id="IPR036890">
    <property type="entry name" value="HATPase_C_sf"/>
</dbReference>
<dbReference type="InterPro" id="IPR036097">
    <property type="entry name" value="HisK_dim/P_sf"/>
</dbReference>
<comment type="subcellular location">
    <subcellularLocation>
        <location evidence="2">Cell membrane</location>
    </subcellularLocation>
</comment>
<reference evidence="10" key="1">
    <citation type="journal article" date="2019" name="Int. J. Syst. Evol. Microbiol.">
        <title>The Global Catalogue of Microorganisms (GCM) 10K type strain sequencing project: providing services to taxonomists for standard genome sequencing and annotation.</title>
        <authorList>
            <consortium name="The Broad Institute Genomics Platform"/>
            <consortium name="The Broad Institute Genome Sequencing Center for Infectious Disease"/>
            <person name="Wu L."/>
            <person name="Ma J."/>
        </authorList>
    </citation>
    <scope>NUCLEOTIDE SEQUENCE [LARGE SCALE GENOMIC DNA]</scope>
    <source>
        <strain evidence="10">JCM 9373</strain>
    </source>
</reference>
<dbReference type="EC" id="2.7.13.3" evidence="3"/>
<keyword evidence="5" id="KW-0808">Transferase</keyword>
<evidence type="ECO:0000256" key="7">
    <source>
        <dbReference type="ARBA" id="ARBA00023012"/>
    </source>
</evidence>
<keyword evidence="4" id="KW-0597">Phosphoprotein</keyword>
<dbReference type="RefSeq" id="WP_344864486.1">
    <property type="nucleotide sequence ID" value="NZ_BAAAUT010000055.1"/>
</dbReference>
<dbReference type="PRINTS" id="PR00344">
    <property type="entry name" value="BCTRLSENSOR"/>
</dbReference>
<keyword evidence="10" id="KW-1185">Reference proteome</keyword>
<dbReference type="PANTHER" id="PTHR43711">
    <property type="entry name" value="TWO-COMPONENT HISTIDINE KINASE"/>
    <property type="match status" value="1"/>
</dbReference>
<dbReference type="SUPFAM" id="SSF55781">
    <property type="entry name" value="GAF domain-like"/>
    <property type="match status" value="1"/>
</dbReference>
<comment type="catalytic activity">
    <reaction evidence="1">
        <text>ATP + protein L-histidine = ADP + protein N-phospho-L-histidine.</text>
        <dbReference type="EC" id="2.7.13.3"/>
    </reaction>
</comment>
<dbReference type="Pfam" id="PF00512">
    <property type="entry name" value="HisKA"/>
    <property type="match status" value="1"/>
</dbReference>
<dbReference type="PANTHER" id="PTHR43711:SF1">
    <property type="entry name" value="HISTIDINE KINASE 1"/>
    <property type="match status" value="1"/>
</dbReference>
<evidence type="ECO:0000256" key="6">
    <source>
        <dbReference type="ARBA" id="ARBA00022777"/>
    </source>
</evidence>